<keyword evidence="1" id="KW-0812">Transmembrane</keyword>
<keyword evidence="1" id="KW-1133">Transmembrane helix</keyword>
<protein>
    <submittedName>
        <fullName evidence="2">Uncharacterized protein</fullName>
    </submittedName>
</protein>
<evidence type="ECO:0000313" key="3">
    <source>
        <dbReference type="Proteomes" id="UP001160148"/>
    </source>
</evidence>
<dbReference type="AlphaFoldDB" id="A0AAV0XI71"/>
<sequence length="160" mass="18342">MMYSYVSREVTNPPVFRKVEGCLTSGAVWQTLWSELNAEKLSVTRRSEVRGHVALYISRDERLLSSEVLERVCVPNSPHGEHTHVFICVPSRNDHNCKALTSISLILNSSKTKQASYGRLNHTPRLTFLTVFFFSISRTFCLQCITLYHYACTRVKRVKS</sequence>
<evidence type="ECO:0000313" key="2">
    <source>
        <dbReference type="EMBL" id="CAI6368219.1"/>
    </source>
</evidence>
<name>A0AAV0XI71_9HEMI</name>
<gene>
    <name evidence="2" type="ORF">MEUPH1_LOCUS22604</name>
</gene>
<dbReference type="Proteomes" id="UP001160148">
    <property type="component" value="Unassembled WGS sequence"/>
</dbReference>
<comment type="caution">
    <text evidence="2">The sequence shown here is derived from an EMBL/GenBank/DDBJ whole genome shotgun (WGS) entry which is preliminary data.</text>
</comment>
<keyword evidence="3" id="KW-1185">Reference proteome</keyword>
<accession>A0AAV0XI71</accession>
<proteinExistence type="predicted"/>
<organism evidence="2 3">
    <name type="scientific">Macrosiphum euphorbiae</name>
    <name type="common">potato aphid</name>
    <dbReference type="NCBI Taxonomy" id="13131"/>
    <lineage>
        <taxon>Eukaryota</taxon>
        <taxon>Metazoa</taxon>
        <taxon>Ecdysozoa</taxon>
        <taxon>Arthropoda</taxon>
        <taxon>Hexapoda</taxon>
        <taxon>Insecta</taxon>
        <taxon>Pterygota</taxon>
        <taxon>Neoptera</taxon>
        <taxon>Paraneoptera</taxon>
        <taxon>Hemiptera</taxon>
        <taxon>Sternorrhyncha</taxon>
        <taxon>Aphidomorpha</taxon>
        <taxon>Aphidoidea</taxon>
        <taxon>Aphididae</taxon>
        <taxon>Macrosiphini</taxon>
        <taxon>Macrosiphum</taxon>
    </lineage>
</organism>
<feature type="transmembrane region" description="Helical" evidence="1">
    <location>
        <begin position="126"/>
        <end position="151"/>
    </location>
</feature>
<keyword evidence="1" id="KW-0472">Membrane</keyword>
<dbReference type="EMBL" id="CARXXK010000005">
    <property type="protein sequence ID" value="CAI6368219.1"/>
    <property type="molecule type" value="Genomic_DNA"/>
</dbReference>
<reference evidence="2 3" key="1">
    <citation type="submission" date="2023-01" db="EMBL/GenBank/DDBJ databases">
        <authorList>
            <person name="Whitehead M."/>
        </authorList>
    </citation>
    <scope>NUCLEOTIDE SEQUENCE [LARGE SCALE GENOMIC DNA]</scope>
</reference>
<evidence type="ECO:0000256" key="1">
    <source>
        <dbReference type="SAM" id="Phobius"/>
    </source>
</evidence>